<feature type="compositionally biased region" description="Basic and acidic residues" evidence="1">
    <location>
        <begin position="1"/>
        <end position="19"/>
    </location>
</feature>
<organism evidence="2">
    <name type="scientific">Cucumis melo</name>
    <name type="common">Muskmelon</name>
    <dbReference type="NCBI Taxonomy" id="3656"/>
    <lineage>
        <taxon>Eukaryota</taxon>
        <taxon>Viridiplantae</taxon>
        <taxon>Streptophyta</taxon>
        <taxon>Embryophyta</taxon>
        <taxon>Tracheophyta</taxon>
        <taxon>Spermatophyta</taxon>
        <taxon>Magnoliopsida</taxon>
        <taxon>eudicotyledons</taxon>
        <taxon>Gunneridae</taxon>
        <taxon>Pentapetalae</taxon>
        <taxon>rosids</taxon>
        <taxon>fabids</taxon>
        <taxon>Cucurbitales</taxon>
        <taxon>Cucurbitaceae</taxon>
        <taxon>Benincaseae</taxon>
        <taxon>Cucumis</taxon>
    </lineage>
</organism>
<dbReference type="AlphaFoldDB" id="A0A9I9E351"/>
<name>A0A9I9E351_CUCME</name>
<dbReference type="Gramene" id="MELO3C028000.2.1">
    <property type="protein sequence ID" value="MELO3C028000.2.1"/>
    <property type="gene ID" value="MELO3C028000.2"/>
</dbReference>
<feature type="region of interest" description="Disordered" evidence="1">
    <location>
        <begin position="1"/>
        <end position="33"/>
    </location>
</feature>
<protein>
    <submittedName>
        <fullName evidence="2">Uncharacterized protein</fullName>
    </submittedName>
</protein>
<accession>A0A9I9E351</accession>
<dbReference type="EnsemblPlants" id="MELO3C028000.2.1">
    <property type="protein sequence ID" value="MELO3C028000.2.1"/>
    <property type="gene ID" value="MELO3C028000.2"/>
</dbReference>
<evidence type="ECO:0000313" key="2">
    <source>
        <dbReference type="EnsemblPlants" id="MELO3C028000.2.1"/>
    </source>
</evidence>
<sequence>GNLPPEEKEGKDDTDPIYDRRRRQCRKEGRQASDPIYDLLSVGGRREGVEAGRPLALVMKGEDSLQEKMES</sequence>
<proteinExistence type="predicted"/>
<evidence type="ECO:0000256" key="1">
    <source>
        <dbReference type="SAM" id="MobiDB-lite"/>
    </source>
</evidence>
<reference evidence="2" key="1">
    <citation type="submission" date="2023-03" db="UniProtKB">
        <authorList>
            <consortium name="EnsemblPlants"/>
        </authorList>
    </citation>
    <scope>IDENTIFICATION</scope>
</reference>